<dbReference type="EMBL" id="SGWZ01000003">
    <property type="protein sequence ID" value="RZS69727.1"/>
    <property type="molecule type" value="Genomic_DNA"/>
</dbReference>
<evidence type="ECO:0000259" key="4">
    <source>
        <dbReference type="PROSITE" id="PS50995"/>
    </source>
</evidence>
<evidence type="ECO:0000256" key="3">
    <source>
        <dbReference type="ARBA" id="ARBA00023163"/>
    </source>
</evidence>
<evidence type="ECO:0000313" key="5">
    <source>
        <dbReference type="EMBL" id="RZS69727.1"/>
    </source>
</evidence>
<sequence length="164" mass="17879">MVHAEDRVLADIGQAPAALENLALDLCHDALGYALRRAQVRSYELLFGILGADALTPARITALSLIATHPGMNQSALAEHLQVNRASVVKVIDTLERHGFVQRCPVPGDRRSHALAVTGAGREELLALRRKMDTYERALAERLDTGERQQLMRLLEKVAAPASA</sequence>
<comment type="caution">
    <text evidence="5">The sequence shown here is derived from an EMBL/GenBank/DDBJ whole genome shotgun (WGS) entry which is preliminary data.</text>
</comment>
<dbReference type="SMART" id="SM00347">
    <property type="entry name" value="HTH_MARR"/>
    <property type="match status" value="1"/>
</dbReference>
<dbReference type="GO" id="GO:0003677">
    <property type="term" value="F:DNA binding"/>
    <property type="evidence" value="ECO:0007669"/>
    <property type="project" value="UniProtKB-KW"/>
</dbReference>
<gene>
    <name evidence="5" type="ORF">EV679_2334</name>
</gene>
<dbReference type="PROSITE" id="PS50995">
    <property type="entry name" value="HTH_MARR_2"/>
    <property type="match status" value="1"/>
</dbReference>
<dbReference type="PROSITE" id="PS01117">
    <property type="entry name" value="HTH_MARR_1"/>
    <property type="match status" value="1"/>
</dbReference>
<dbReference type="RefSeq" id="WP_130487286.1">
    <property type="nucleotide sequence ID" value="NZ_CBCSEB010000021.1"/>
</dbReference>
<dbReference type="PANTHER" id="PTHR33164">
    <property type="entry name" value="TRANSCRIPTIONAL REGULATOR, MARR FAMILY"/>
    <property type="match status" value="1"/>
</dbReference>
<evidence type="ECO:0000313" key="6">
    <source>
        <dbReference type="Proteomes" id="UP000292039"/>
    </source>
</evidence>
<dbReference type="InterPro" id="IPR036390">
    <property type="entry name" value="WH_DNA-bd_sf"/>
</dbReference>
<keyword evidence="1" id="KW-0805">Transcription regulation</keyword>
<evidence type="ECO:0000256" key="2">
    <source>
        <dbReference type="ARBA" id="ARBA00023125"/>
    </source>
</evidence>
<dbReference type="InterPro" id="IPR000835">
    <property type="entry name" value="HTH_MarR-typ"/>
</dbReference>
<dbReference type="InterPro" id="IPR039422">
    <property type="entry name" value="MarR/SlyA-like"/>
</dbReference>
<dbReference type="Proteomes" id="UP000292039">
    <property type="component" value="Unassembled WGS sequence"/>
</dbReference>
<dbReference type="InterPro" id="IPR023187">
    <property type="entry name" value="Tscrpt_reg_MarR-type_CS"/>
</dbReference>
<dbReference type="SUPFAM" id="SSF46785">
    <property type="entry name" value="Winged helix' DNA-binding domain"/>
    <property type="match status" value="1"/>
</dbReference>
<dbReference type="PANTHER" id="PTHR33164:SF89">
    <property type="entry name" value="MARR FAMILY REGULATORY PROTEIN"/>
    <property type="match status" value="1"/>
</dbReference>
<dbReference type="Pfam" id="PF01047">
    <property type="entry name" value="MarR"/>
    <property type="match status" value="1"/>
</dbReference>
<dbReference type="InterPro" id="IPR036388">
    <property type="entry name" value="WH-like_DNA-bd_sf"/>
</dbReference>
<keyword evidence="3" id="KW-0804">Transcription</keyword>
<feature type="domain" description="HTH marR-type" evidence="4">
    <location>
        <begin position="28"/>
        <end position="160"/>
    </location>
</feature>
<dbReference type="GO" id="GO:0003700">
    <property type="term" value="F:DNA-binding transcription factor activity"/>
    <property type="evidence" value="ECO:0007669"/>
    <property type="project" value="InterPro"/>
</dbReference>
<reference evidence="5 6" key="1">
    <citation type="submission" date="2019-02" db="EMBL/GenBank/DDBJ databases">
        <title>Genomic Encyclopedia of Type Strains, Phase IV (KMG-IV): sequencing the most valuable type-strain genomes for metagenomic binning, comparative biology and taxonomic classification.</title>
        <authorList>
            <person name="Goeker M."/>
        </authorList>
    </citation>
    <scope>NUCLEOTIDE SEQUENCE [LARGE SCALE GENOMIC DNA]</scope>
    <source>
        <strain evidence="5 6">DSM 16618</strain>
    </source>
</reference>
<dbReference type="AlphaFoldDB" id="A0A4Q7MNP5"/>
<keyword evidence="2" id="KW-0238">DNA-binding</keyword>
<proteinExistence type="predicted"/>
<evidence type="ECO:0000256" key="1">
    <source>
        <dbReference type="ARBA" id="ARBA00023015"/>
    </source>
</evidence>
<protein>
    <submittedName>
        <fullName evidence="5">MarR family transcriptional regulator</fullName>
    </submittedName>
</protein>
<name>A0A4Q7MNP5_9BURK</name>
<organism evidence="5 6">
    <name type="scientific">Kerstersia gyiorum</name>
    <dbReference type="NCBI Taxonomy" id="206506"/>
    <lineage>
        <taxon>Bacteria</taxon>
        <taxon>Pseudomonadati</taxon>
        <taxon>Pseudomonadota</taxon>
        <taxon>Betaproteobacteria</taxon>
        <taxon>Burkholderiales</taxon>
        <taxon>Alcaligenaceae</taxon>
        <taxon>Kerstersia</taxon>
    </lineage>
</organism>
<dbReference type="Gene3D" id="1.10.10.10">
    <property type="entry name" value="Winged helix-like DNA-binding domain superfamily/Winged helix DNA-binding domain"/>
    <property type="match status" value="1"/>
</dbReference>
<dbReference type="GO" id="GO:0006950">
    <property type="term" value="P:response to stress"/>
    <property type="evidence" value="ECO:0007669"/>
    <property type="project" value="TreeGrafter"/>
</dbReference>
<accession>A0A4Q7MNP5</accession>
<dbReference type="PRINTS" id="PR00598">
    <property type="entry name" value="HTHMARR"/>
</dbReference>